<dbReference type="OrthoDB" id="2492279at2759"/>
<protein>
    <submittedName>
        <fullName evidence="2">3677_t:CDS:1</fullName>
    </submittedName>
</protein>
<dbReference type="AlphaFoldDB" id="A0A9N9BPQ2"/>
<accession>A0A9N9BPQ2</accession>
<proteinExistence type="predicted"/>
<keyword evidence="3" id="KW-1185">Reference proteome</keyword>
<name>A0A9N9BPQ2_9GLOM</name>
<evidence type="ECO:0000256" key="1">
    <source>
        <dbReference type="SAM" id="Coils"/>
    </source>
</evidence>
<feature type="coiled-coil region" evidence="1">
    <location>
        <begin position="61"/>
        <end position="88"/>
    </location>
</feature>
<sequence length="105" mass="12439">MTKNIINVLLQKSHRMMTNKENIHQYESSRLKRNKRVVKYNHEHQPNQIRVPVLVDVVQENEEKVKRIDVLQAQVDELKDLLKTITRGKQKAINPKNNIIDFSDN</sequence>
<dbReference type="Proteomes" id="UP000789570">
    <property type="component" value="Unassembled WGS sequence"/>
</dbReference>
<gene>
    <name evidence="2" type="ORF">FCALED_LOCUS7206</name>
</gene>
<evidence type="ECO:0000313" key="3">
    <source>
        <dbReference type="Proteomes" id="UP000789570"/>
    </source>
</evidence>
<dbReference type="EMBL" id="CAJVPQ010001865">
    <property type="protein sequence ID" value="CAG8573322.1"/>
    <property type="molecule type" value="Genomic_DNA"/>
</dbReference>
<keyword evidence="1" id="KW-0175">Coiled coil</keyword>
<reference evidence="2" key="1">
    <citation type="submission" date="2021-06" db="EMBL/GenBank/DDBJ databases">
        <authorList>
            <person name="Kallberg Y."/>
            <person name="Tangrot J."/>
            <person name="Rosling A."/>
        </authorList>
    </citation>
    <scope>NUCLEOTIDE SEQUENCE</scope>
    <source>
        <strain evidence="2">UK204</strain>
    </source>
</reference>
<evidence type="ECO:0000313" key="2">
    <source>
        <dbReference type="EMBL" id="CAG8573322.1"/>
    </source>
</evidence>
<comment type="caution">
    <text evidence="2">The sequence shown here is derived from an EMBL/GenBank/DDBJ whole genome shotgun (WGS) entry which is preliminary data.</text>
</comment>
<organism evidence="2 3">
    <name type="scientific">Funneliformis caledonium</name>
    <dbReference type="NCBI Taxonomy" id="1117310"/>
    <lineage>
        <taxon>Eukaryota</taxon>
        <taxon>Fungi</taxon>
        <taxon>Fungi incertae sedis</taxon>
        <taxon>Mucoromycota</taxon>
        <taxon>Glomeromycotina</taxon>
        <taxon>Glomeromycetes</taxon>
        <taxon>Glomerales</taxon>
        <taxon>Glomeraceae</taxon>
        <taxon>Funneliformis</taxon>
    </lineage>
</organism>
<feature type="non-terminal residue" evidence="2">
    <location>
        <position position="105"/>
    </location>
</feature>